<organism evidence="2 3">
    <name type="scientific">Corynebacterium breve</name>
    <dbReference type="NCBI Taxonomy" id="3049799"/>
    <lineage>
        <taxon>Bacteria</taxon>
        <taxon>Bacillati</taxon>
        <taxon>Actinomycetota</taxon>
        <taxon>Actinomycetes</taxon>
        <taxon>Mycobacteriales</taxon>
        <taxon>Corynebacteriaceae</taxon>
        <taxon>Corynebacterium</taxon>
    </lineage>
</organism>
<keyword evidence="3" id="KW-1185">Reference proteome</keyword>
<feature type="transmembrane region" description="Helical" evidence="1">
    <location>
        <begin position="5"/>
        <end position="23"/>
    </location>
</feature>
<gene>
    <name evidence="2" type="ORF">QP027_07450</name>
</gene>
<dbReference type="EMBL" id="CP126969">
    <property type="protein sequence ID" value="WIM69045.1"/>
    <property type="molecule type" value="Genomic_DNA"/>
</dbReference>
<sequence>MLGAILYAIVRIYALIVIVRILIEMVQSFSRQFAPPSWFMVIAEFFFVVTDPPIKALRRIIPPMRMGGVALDLSVLVLFFALSILGAIIRIVF</sequence>
<dbReference type="Pfam" id="PF02325">
    <property type="entry name" value="CCB3_YggT"/>
    <property type="match status" value="1"/>
</dbReference>
<keyword evidence="1" id="KW-0812">Transmembrane</keyword>
<evidence type="ECO:0000313" key="2">
    <source>
        <dbReference type="EMBL" id="WIM69045.1"/>
    </source>
</evidence>
<protein>
    <submittedName>
        <fullName evidence="2">YggT family protein</fullName>
    </submittedName>
</protein>
<dbReference type="RefSeq" id="WP_284826977.1">
    <property type="nucleotide sequence ID" value="NZ_CP126969.1"/>
</dbReference>
<feature type="transmembrane region" description="Helical" evidence="1">
    <location>
        <begin position="69"/>
        <end position="92"/>
    </location>
</feature>
<keyword evidence="1" id="KW-1133">Transmembrane helix</keyword>
<proteinExistence type="predicted"/>
<evidence type="ECO:0000256" key="1">
    <source>
        <dbReference type="SAM" id="Phobius"/>
    </source>
</evidence>
<name>A0ABY8VHC2_9CORY</name>
<keyword evidence="1" id="KW-0472">Membrane</keyword>
<evidence type="ECO:0000313" key="3">
    <source>
        <dbReference type="Proteomes" id="UP001225598"/>
    </source>
</evidence>
<reference evidence="2 3" key="1">
    <citation type="submission" date="2023-05" db="EMBL/GenBank/DDBJ databases">
        <title>Corynebacterium suedekumii sp. nov. and Corynebacterium breve sp. nov. isolated from raw cow's milk.</title>
        <authorList>
            <person name="Baer M.K."/>
            <person name="Mehl L."/>
            <person name="Hellmuth R."/>
            <person name="Marke G."/>
            <person name="Lipski A."/>
        </authorList>
    </citation>
    <scope>NUCLEOTIDE SEQUENCE [LARGE SCALE GENOMIC DNA]</scope>
    <source>
        <strain evidence="2 3">R4</strain>
    </source>
</reference>
<dbReference type="InterPro" id="IPR003425">
    <property type="entry name" value="CCB3/YggT"/>
</dbReference>
<accession>A0ABY8VHC2</accession>
<dbReference type="Proteomes" id="UP001225598">
    <property type="component" value="Chromosome"/>
</dbReference>